<name>A0A3P9AEA0_ESOLU</name>
<dbReference type="Ensembl" id="ENSELUT00000030846.3">
    <property type="protein sequence ID" value="ENSELUP00000039496.3"/>
    <property type="gene ID" value="ENSELUG00000019668.3"/>
</dbReference>
<reference evidence="1" key="3">
    <citation type="submission" date="2025-08" db="UniProtKB">
        <authorList>
            <consortium name="Ensembl"/>
        </authorList>
    </citation>
    <scope>IDENTIFICATION</scope>
</reference>
<proteinExistence type="predicted"/>
<dbReference type="InParanoid" id="A0A3P9AEA0"/>
<dbReference type="Proteomes" id="UP000265140">
    <property type="component" value="Chromosome 9"/>
</dbReference>
<evidence type="ECO:0000313" key="2">
    <source>
        <dbReference type="Proteomes" id="UP000265140"/>
    </source>
</evidence>
<organism evidence="1 2">
    <name type="scientific">Esox lucius</name>
    <name type="common">Northern pike</name>
    <dbReference type="NCBI Taxonomy" id="8010"/>
    <lineage>
        <taxon>Eukaryota</taxon>
        <taxon>Metazoa</taxon>
        <taxon>Chordata</taxon>
        <taxon>Craniata</taxon>
        <taxon>Vertebrata</taxon>
        <taxon>Euteleostomi</taxon>
        <taxon>Actinopterygii</taxon>
        <taxon>Neopterygii</taxon>
        <taxon>Teleostei</taxon>
        <taxon>Protacanthopterygii</taxon>
        <taxon>Esociformes</taxon>
        <taxon>Esocidae</taxon>
        <taxon>Esox</taxon>
    </lineage>
</organism>
<accession>A0A3P9AEA0</accession>
<evidence type="ECO:0000313" key="1">
    <source>
        <dbReference type="Ensembl" id="ENSELUP00000039496.3"/>
    </source>
</evidence>
<dbReference type="GeneTree" id="ENSGT00940000177979"/>
<reference evidence="2" key="1">
    <citation type="journal article" date="2014" name="PLoS ONE">
        <title>The genome and linkage map of the northern pike (Esox lucius): conserved synteny revealed between the salmonid sister group and the Neoteleostei.</title>
        <authorList>
            <person name="Rondeau E.B."/>
            <person name="Minkley D.R."/>
            <person name="Leong J.S."/>
            <person name="Messmer A.M."/>
            <person name="Jantzen J.R."/>
            <person name="von Schalburg K.R."/>
            <person name="Lemon C."/>
            <person name="Bird N.H."/>
            <person name="Koop B.F."/>
        </authorList>
    </citation>
    <scope>NUCLEOTIDE SEQUENCE</scope>
</reference>
<dbReference type="AlphaFoldDB" id="A0A3P9AEA0"/>
<sequence length="107" mass="12337">MPICSVMWSQVPGVPRAMSLALSWSLINRTRSAMVFTFPFLQDGWRGRRGITLLVMATIRAPWEGGLDHVRPKFLEKDWAQNSSKPWDTKYRMAQASLSRFPEAKPW</sequence>
<keyword evidence="2" id="KW-1185">Reference proteome</keyword>
<protein>
    <submittedName>
        <fullName evidence="1">Uncharacterized protein</fullName>
    </submittedName>
</protein>
<dbReference type="OMA" id="ENDCAQK"/>
<reference evidence="1" key="2">
    <citation type="submission" date="2020-02" db="EMBL/GenBank/DDBJ databases">
        <title>Esox lucius (northern pike) genome, fEsoLuc1, primary haplotype.</title>
        <authorList>
            <person name="Myers G."/>
            <person name="Karagic N."/>
            <person name="Meyer A."/>
            <person name="Pippel M."/>
            <person name="Reichard M."/>
            <person name="Winkler S."/>
            <person name="Tracey A."/>
            <person name="Sims Y."/>
            <person name="Howe K."/>
            <person name="Rhie A."/>
            <person name="Formenti G."/>
            <person name="Durbin R."/>
            <person name="Fedrigo O."/>
            <person name="Jarvis E.D."/>
        </authorList>
    </citation>
    <scope>NUCLEOTIDE SEQUENCE [LARGE SCALE GENOMIC DNA]</scope>
</reference>
<reference evidence="1" key="4">
    <citation type="submission" date="2025-09" db="UniProtKB">
        <authorList>
            <consortium name="Ensembl"/>
        </authorList>
    </citation>
    <scope>IDENTIFICATION</scope>
</reference>